<dbReference type="Proteomes" id="UP000617634">
    <property type="component" value="Unassembled WGS sequence"/>
</dbReference>
<dbReference type="AlphaFoldDB" id="A0A931HGL1"/>
<sequence length="259" mass="29687">MQRGGTHITRRPVWAGSVRTGDAAEADFVRAIDTDQRKRLSRACYLAFDRGRELAAQKRQGRELTAKEEQLTLFTRSCRDMMLKILDDLHYRKGWCNPSYETLMRWTGLARRAVHYCINRLKGLGLLEWIRRYDYSSDSEFGARSEQTSNLYRCQLPDWLAKMVGLFAPVPADEEQRRAEALEQNADMLASVGAVERRHMMPEDKGLRAALILAGERAAQRRSAEANTRECNHCTPPHTSFNILKGTRRSCPSRATRKP</sequence>
<dbReference type="EMBL" id="JADZGI010000006">
    <property type="protein sequence ID" value="MBH0115003.1"/>
    <property type="molecule type" value="Genomic_DNA"/>
</dbReference>
<protein>
    <submittedName>
        <fullName evidence="1">Helix-turn-helix domain-containing protein</fullName>
    </submittedName>
</protein>
<organism evidence="1 2">
    <name type="scientific">Novosphingobium aureum</name>
    <dbReference type="NCBI Taxonomy" id="2792964"/>
    <lineage>
        <taxon>Bacteria</taxon>
        <taxon>Pseudomonadati</taxon>
        <taxon>Pseudomonadota</taxon>
        <taxon>Alphaproteobacteria</taxon>
        <taxon>Sphingomonadales</taxon>
        <taxon>Sphingomonadaceae</taxon>
        <taxon>Novosphingobium</taxon>
    </lineage>
</organism>
<name>A0A931HGL1_9SPHN</name>
<accession>A0A931HGL1</accession>
<gene>
    <name evidence="1" type="ORF">I5E68_18820</name>
</gene>
<comment type="caution">
    <text evidence="1">The sequence shown here is derived from an EMBL/GenBank/DDBJ whole genome shotgun (WGS) entry which is preliminary data.</text>
</comment>
<evidence type="ECO:0000313" key="2">
    <source>
        <dbReference type="Proteomes" id="UP000617634"/>
    </source>
</evidence>
<proteinExistence type="predicted"/>
<reference evidence="1" key="1">
    <citation type="submission" date="2020-11" db="EMBL/GenBank/DDBJ databases">
        <title>Novosphingobium aureum sp. nov., a marine bacterium isolated from sediment of a salt flat.</title>
        <authorList>
            <person name="Yoo Y."/>
            <person name="Kim J.-J."/>
        </authorList>
    </citation>
    <scope>NUCLEOTIDE SEQUENCE</scope>
    <source>
        <strain evidence="1">YJ-S2-02</strain>
    </source>
</reference>
<evidence type="ECO:0000313" key="1">
    <source>
        <dbReference type="EMBL" id="MBH0115003.1"/>
    </source>
</evidence>
<keyword evidence="2" id="KW-1185">Reference proteome</keyword>